<gene>
    <name evidence="2" type="ORF">DFQ27_002883</name>
</gene>
<organism evidence="2 3">
    <name type="scientific">Actinomortierella ambigua</name>
    <dbReference type="NCBI Taxonomy" id="1343610"/>
    <lineage>
        <taxon>Eukaryota</taxon>
        <taxon>Fungi</taxon>
        <taxon>Fungi incertae sedis</taxon>
        <taxon>Mucoromycota</taxon>
        <taxon>Mortierellomycotina</taxon>
        <taxon>Mortierellomycetes</taxon>
        <taxon>Mortierellales</taxon>
        <taxon>Mortierellaceae</taxon>
        <taxon>Actinomortierella</taxon>
    </lineage>
</organism>
<name>A0A9P6Q987_9FUNG</name>
<evidence type="ECO:0000313" key="3">
    <source>
        <dbReference type="Proteomes" id="UP000807716"/>
    </source>
</evidence>
<dbReference type="Pfam" id="PF01674">
    <property type="entry name" value="Lipase_2"/>
    <property type="match status" value="1"/>
</dbReference>
<feature type="signal peptide" evidence="1">
    <location>
        <begin position="1"/>
        <end position="23"/>
    </location>
</feature>
<dbReference type="InterPro" id="IPR029058">
    <property type="entry name" value="AB_hydrolase_fold"/>
</dbReference>
<feature type="chain" id="PRO_5040349315" description="Lipase" evidence="1">
    <location>
        <begin position="24"/>
        <end position="295"/>
    </location>
</feature>
<dbReference type="PANTHER" id="PTHR32015:SF1">
    <property type="entry name" value="LIPASE"/>
    <property type="match status" value="1"/>
</dbReference>
<evidence type="ECO:0000256" key="1">
    <source>
        <dbReference type="SAM" id="SignalP"/>
    </source>
</evidence>
<dbReference type="GO" id="GO:0016298">
    <property type="term" value="F:lipase activity"/>
    <property type="evidence" value="ECO:0007669"/>
    <property type="project" value="TreeGrafter"/>
</dbReference>
<keyword evidence="3" id="KW-1185">Reference proteome</keyword>
<dbReference type="PANTHER" id="PTHR32015">
    <property type="entry name" value="FASTING INDUCED LIPASE"/>
    <property type="match status" value="1"/>
</dbReference>
<accession>A0A9P6Q987</accession>
<dbReference type="EMBL" id="JAAAJB010000211">
    <property type="protein sequence ID" value="KAG0261618.1"/>
    <property type="molecule type" value="Genomic_DNA"/>
</dbReference>
<evidence type="ECO:0000313" key="2">
    <source>
        <dbReference type="EMBL" id="KAG0261618.1"/>
    </source>
</evidence>
<dbReference type="InterPro" id="IPR002918">
    <property type="entry name" value="Lipase_EstA/Esterase_EstB"/>
</dbReference>
<dbReference type="SUPFAM" id="SSF53474">
    <property type="entry name" value="alpha/beta-Hydrolases"/>
    <property type="match status" value="1"/>
</dbReference>
<dbReference type="OrthoDB" id="9974421at2759"/>
<keyword evidence="1" id="KW-0732">Signal</keyword>
<protein>
    <recommendedName>
        <fullName evidence="4">Lipase</fullName>
    </recommendedName>
</protein>
<dbReference type="AlphaFoldDB" id="A0A9P6Q987"/>
<proteinExistence type="predicted"/>
<sequence>MRIQSILASVVLGTTATLSLVQAADQWPFMTKRSGKPETPRWNDLGCQPTAEHPNPLVLIHGLYSQGERHWKVFAPKFAAKGYCVFTPTYGSMHGQSLVNGLDAIEDSAQQIATYIDTVLTATGASKVDILAHSEGSTVGQYYLLKLNGGAKVDRWSAIGGNFYGTTYLGLSSFLQKLGVYDAVEWAISPLCKACFQLVEGSDFFKDLYAQTGGRDTVPDVSYFNLASRYDEYVVESGFMRDKNNSKVRNVYLQDLCPTDHAKHFDLLTDPVVFNAVNAHLDDQAEQDVGCGDFH</sequence>
<dbReference type="Gene3D" id="3.40.50.1820">
    <property type="entry name" value="alpha/beta hydrolase"/>
    <property type="match status" value="1"/>
</dbReference>
<comment type="caution">
    <text evidence="2">The sequence shown here is derived from an EMBL/GenBank/DDBJ whole genome shotgun (WGS) entry which is preliminary data.</text>
</comment>
<reference evidence="2" key="1">
    <citation type="journal article" date="2020" name="Fungal Divers.">
        <title>Resolving the Mortierellaceae phylogeny through synthesis of multi-gene phylogenetics and phylogenomics.</title>
        <authorList>
            <person name="Vandepol N."/>
            <person name="Liber J."/>
            <person name="Desiro A."/>
            <person name="Na H."/>
            <person name="Kennedy M."/>
            <person name="Barry K."/>
            <person name="Grigoriev I.V."/>
            <person name="Miller A.N."/>
            <person name="O'Donnell K."/>
            <person name="Stajich J.E."/>
            <person name="Bonito G."/>
        </authorList>
    </citation>
    <scope>NUCLEOTIDE SEQUENCE</scope>
    <source>
        <strain evidence="2">BC1065</strain>
    </source>
</reference>
<dbReference type="GO" id="GO:0016042">
    <property type="term" value="P:lipid catabolic process"/>
    <property type="evidence" value="ECO:0007669"/>
    <property type="project" value="InterPro"/>
</dbReference>
<dbReference type="Proteomes" id="UP000807716">
    <property type="component" value="Unassembled WGS sequence"/>
</dbReference>
<evidence type="ECO:0008006" key="4">
    <source>
        <dbReference type="Google" id="ProtNLM"/>
    </source>
</evidence>